<name>A0A2I1C0T8_ASPN1</name>
<dbReference type="EMBL" id="MSZS01000007">
    <property type="protein sequence ID" value="PKX91239.1"/>
    <property type="molecule type" value="Genomic_DNA"/>
</dbReference>
<dbReference type="GO" id="GO:0006351">
    <property type="term" value="P:DNA-templated transcription"/>
    <property type="evidence" value="ECO:0007669"/>
    <property type="project" value="InterPro"/>
</dbReference>
<dbReference type="InterPro" id="IPR001138">
    <property type="entry name" value="Zn2Cys6_DnaBD"/>
</dbReference>
<dbReference type="GO" id="GO:0008270">
    <property type="term" value="F:zinc ion binding"/>
    <property type="evidence" value="ECO:0007669"/>
    <property type="project" value="InterPro"/>
</dbReference>
<dbReference type="Proteomes" id="UP000234474">
    <property type="component" value="Unassembled WGS sequence"/>
</dbReference>
<dbReference type="VEuPathDB" id="FungiDB:P174DRAFT_444943"/>
<dbReference type="PANTHER" id="PTHR31944">
    <property type="entry name" value="HEME-RESPONSIVE ZINC FINGER TRANSCRIPTION FACTOR HAP1"/>
    <property type="match status" value="1"/>
</dbReference>
<keyword evidence="2" id="KW-0862">Zinc</keyword>
<evidence type="ECO:0000259" key="8">
    <source>
        <dbReference type="PROSITE" id="PS50048"/>
    </source>
</evidence>
<dbReference type="OrthoDB" id="4337792at2759"/>
<evidence type="ECO:0000313" key="10">
    <source>
        <dbReference type="Proteomes" id="UP000234474"/>
    </source>
</evidence>
<proteinExistence type="predicted"/>
<feature type="region of interest" description="Disordered" evidence="7">
    <location>
        <begin position="726"/>
        <end position="747"/>
    </location>
</feature>
<feature type="domain" description="Zn(2)-C6 fungal-type" evidence="8">
    <location>
        <begin position="17"/>
        <end position="47"/>
    </location>
</feature>
<keyword evidence="5" id="KW-0804">Transcription</keyword>
<evidence type="ECO:0000313" key="9">
    <source>
        <dbReference type="EMBL" id="PKX91239.1"/>
    </source>
</evidence>
<feature type="region of interest" description="Disordered" evidence="7">
    <location>
        <begin position="56"/>
        <end position="89"/>
    </location>
</feature>
<dbReference type="Pfam" id="PF04082">
    <property type="entry name" value="Fungal_trans"/>
    <property type="match status" value="1"/>
</dbReference>
<accession>A0A2I1C0T8</accession>
<dbReference type="PROSITE" id="PS00463">
    <property type="entry name" value="ZN2_CY6_FUNGAL_1"/>
    <property type="match status" value="1"/>
</dbReference>
<evidence type="ECO:0000256" key="5">
    <source>
        <dbReference type="ARBA" id="ARBA00023163"/>
    </source>
</evidence>
<keyword evidence="4" id="KW-0238">DNA-binding</keyword>
<dbReference type="GO" id="GO:0005634">
    <property type="term" value="C:nucleus"/>
    <property type="evidence" value="ECO:0007669"/>
    <property type="project" value="TreeGrafter"/>
</dbReference>
<dbReference type="SMART" id="SM00066">
    <property type="entry name" value="GAL4"/>
    <property type="match status" value="1"/>
</dbReference>
<evidence type="ECO:0000256" key="4">
    <source>
        <dbReference type="ARBA" id="ARBA00023125"/>
    </source>
</evidence>
<keyword evidence="6" id="KW-0539">Nucleus</keyword>
<protein>
    <submittedName>
        <fullName evidence="9">Putative C6 transcription factor</fullName>
    </submittedName>
</protein>
<evidence type="ECO:0000256" key="2">
    <source>
        <dbReference type="ARBA" id="ARBA00022833"/>
    </source>
</evidence>
<dbReference type="CDD" id="cd00067">
    <property type="entry name" value="GAL4"/>
    <property type="match status" value="1"/>
</dbReference>
<dbReference type="InterPro" id="IPR007219">
    <property type="entry name" value="XnlR_reg_dom"/>
</dbReference>
<evidence type="ECO:0000256" key="7">
    <source>
        <dbReference type="SAM" id="MobiDB-lite"/>
    </source>
</evidence>
<evidence type="ECO:0000256" key="1">
    <source>
        <dbReference type="ARBA" id="ARBA00022723"/>
    </source>
</evidence>
<dbReference type="PANTHER" id="PTHR31944:SF129">
    <property type="entry name" value="ASPYRIDONES CLUSTER REGULATOR APDR-RELATED"/>
    <property type="match status" value="1"/>
</dbReference>
<dbReference type="InterPro" id="IPR036864">
    <property type="entry name" value="Zn2-C6_fun-type_DNA-bd_sf"/>
</dbReference>
<feature type="compositionally biased region" description="Polar residues" evidence="7">
    <location>
        <begin position="77"/>
        <end position="89"/>
    </location>
</feature>
<keyword evidence="3" id="KW-0805">Transcription regulation</keyword>
<dbReference type="GO" id="GO:0001228">
    <property type="term" value="F:DNA-binding transcription activator activity, RNA polymerase II-specific"/>
    <property type="evidence" value="ECO:0007669"/>
    <property type="project" value="TreeGrafter"/>
</dbReference>
<evidence type="ECO:0000256" key="3">
    <source>
        <dbReference type="ARBA" id="ARBA00023015"/>
    </source>
</evidence>
<dbReference type="InterPro" id="IPR051430">
    <property type="entry name" value="Fungal_TF_Env_Response"/>
</dbReference>
<gene>
    <name evidence="9" type="ORF">P174DRAFT_444943</name>
</gene>
<dbReference type="SUPFAM" id="SSF57701">
    <property type="entry name" value="Zn2/Cys6 DNA-binding domain"/>
    <property type="match status" value="1"/>
</dbReference>
<keyword evidence="1" id="KW-0479">Metal-binding</keyword>
<organism evidence="9 10">
    <name type="scientific">Aspergillus novofumigatus (strain IBT 16806)</name>
    <dbReference type="NCBI Taxonomy" id="1392255"/>
    <lineage>
        <taxon>Eukaryota</taxon>
        <taxon>Fungi</taxon>
        <taxon>Dikarya</taxon>
        <taxon>Ascomycota</taxon>
        <taxon>Pezizomycotina</taxon>
        <taxon>Eurotiomycetes</taxon>
        <taxon>Eurotiomycetidae</taxon>
        <taxon>Eurotiales</taxon>
        <taxon>Aspergillaceae</taxon>
        <taxon>Aspergillus</taxon>
        <taxon>Aspergillus subgen. Fumigati</taxon>
    </lineage>
</organism>
<evidence type="ECO:0000256" key="6">
    <source>
        <dbReference type="ARBA" id="ARBA00023242"/>
    </source>
</evidence>
<reference evidence="10" key="1">
    <citation type="journal article" date="2018" name="Proc. Natl. Acad. Sci. U.S.A.">
        <title>Linking secondary metabolites to gene clusters through genome sequencing of six diverse Aspergillus species.</title>
        <authorList>
            <person name="Kaerboelling I."/>
            <person name="Vesth T.C."/>
            <person name="Frisvad J.C."/>
            <person name="Nybo J.L."/>
            <person name="Theobald S."/>
            <person name="Kuo A."/>
            <person name="Bowyer P."/>
            <person name="Matsuda Y."/>
            <person name="Mondo S."/>
            <person name="Lyhne E.K."/>
            <person name="Kogle M.E."/>
            <person name="Clum A."/>
            <person name="Lipzen A."/>
            <person name="Salamov A."/>
            <person name="Ngan C.Y."/>
            <person name="Daum C."/>
            <person name="Chiniquy J."/>
            <person name="Barry K."/>
            <person name="LaButti K."/>
            <person name="Haridas S."/>
            <person name="Simmons B.A."/>
            <person name="Magnuson J.K."/>
            <person name="Mortensen U.H."/>
            <person name="Larsen T.O."/>
            <person name="Grigoriev I.V."/>
            <person name="Baker S.E."/>
            <person name="Andersen M.R."/>
        </authorList>
    </citation>
    <scope>NUCLEOTIDE SEQUENCE [LARGE SCALE GENOMIC DNA]</scope>
    <source>
        <strain evidence="10">IBT 16806</strain>
    </source>
</reference>
<dbReference type="SMART" id="SM00906">
    <property type="entry name" value="Fungal_trans"/>
    <property type="match status" value="1"/>
</dbReference>
<dbReference type="RefSeq" id="XP_024679834.1">
    <property type="nucleotide sequence ID" value="XM_024828213.1"/>
</dbReference>
<dbReference type="PROSITE" id="PS50048">
    <property type="entry name" value="ZN2_CY6_FUNGAL_2"/>
    <property type="match status" value="1"/>
</dbReference>
<dbReference type="GO" id="GO:0000978">
    <property type="term" value="F:RNA polymerase II cis-regulatory region sequence-specific DNA binding"/>
    <property type="evidence" value="ECO:0007669"/>
    <property type="project" value="TreeGrafter"/>
</dbReference>
<dbReference type="Gene3D" id="4.10.240.10">
    <property type="entry name" value="Zn(2)-C6 fungal-type DNA-binding domain"/>
    <property type="match status" value="1"/>
</dbReference>
<dbReference type="CDD" id="cd12148">
    <property type="entry name" value="fungal_TF_MHR"/>
    <property type="match status" value="1"/>
</dbReference>
<comment type="caution">
    <text evidence="9">The sequence shown here is derived from an EMBL/GenBank/DDBJ whole genome shotgun (WGS) entry which is preliminary data.</text>
</comment>
<dbReference type="Pfam" id="PF00172">
    <property type="entry name" value="Zn_clus"/>
    <property type="match status" value="1"/>
</dbReference>
<dbReference type="OMA" id="FPLCLHY"/>
<sequence>MAGPTEPTRKRRRPALSCVECRRRKVKCDRNSPCGQCRAHKSTVCTYAVAHDTGLERQPSQRAQGPVLAEAADQGASAPQQPASGSTNLTIGETTGLGTSIVSEGSVRCIPPDLDSTHSIPQNLSVNSSTPQVPPGPFHGILSKTRVFGHGHWMSSVPLVDSLPFSKDMPERSGEQISEAIAKCKQLARDIKKQLPSRSPLPTSIHQLLPGRPVLDELVQLYFDTFETCYRILHTKLFRAEYESYLRDPDAATTPFKVKLLLVMAIAAPLHGDAQAYNDLAAKARTSIQVAQGWLSAPFEKDRLTLDGIQIHCLLLLARQVNRVGADLAWISAGSLIRIAMQMGLHQDPSNLGESSVLQGELRRRLWYTILELNVQAALDSGMAPMITAADYNTQPPSNLDDADLVEASGECPRAKASSIPTATSVLRLLANSLPLRLEATRVINDLQDNPSYDQVLRLGNDLASDCRGARIFVDQLMSAEHDMSTHQARRFKYNFCEHYLSRFLLSLHHPYAIQSKRNPLYSYSQKVCLEAALDLVSLLEDRVYRRLLLSGGGMYRDIVTRGAVVIFLELITQLEANNSIFSKQRNRARREPLLEDARKVVQYTHDRLWYGETNVRGYLFARMAMAQVEALLDGLPVKEAVINAAGQSLAVCRHILESMAASSLSISASPSDIASWTYGDMLAMPTVADTDFDFLSSENISFDLSDPYFVQQWTDQCWPQHLFNSEEEPRQEPSHGGVNLGVTAEE</sequence>
<dbReference type="GeneID" id="36535538"/>
<keyword evidence="10" id="KW-1185">Reference proteome</keyword>
<dbReference type="AlphaFoldDB" id="A0A2I1C0T8"/>